<dbReference type="Gramene" id="rna17567">
    <property type="protein sequence ID" value="RHN69137.1"/>
    <property type="gene ID" value="gene17567"/>
</dbReference>
<dbReference type="Gene3D" id="1.10.8.270">
    <property type="entry name" value="putative rabgap domain of human tbc1 domain family member 14 like domains"/>
    <property type="match status" value="1"/>
</dbReference>
<evidence type="ECO:0000313" key="3">
    <source>
        <dbReference type="EMBL" id="AES71891.1"/>
    </source>
</evidence>
<evidence type="ECO:0000313" key="6">
    <source>
        <dbReference type="Proteomes" id="UP000002051"/>
    </source>
</evidence>
<dbReference type="OrthoDB" id="10263206at2759"/>
<dbReference type="Proteomes" id="UP000002051">
    <property type="component" value="Chromosome 3"/>
</dbReference>
<dbReference type="PROSITE" id="PS50086">
    <property type="entry name" value="TBC_RABGAP"/>
    <property type="match status" value="1"/>
</dbReference>
<dbReference type="Pfam" id="PF00566">
    <property type="entry name" value="RabGAP-TBC"/>
    <property type="match status" value="1"/>
</dbReference>
<dbReference type="PANTHER" id="PTHR22957:SF665">
    <property type="entry name" value="RAB-GTPASE-TBC DOMAIN-CONTAINING PROTEIN-RELATED"/>
    <property type="match status" value="1"/>
</dbReference>
<feature type="compositionally biased region" description="Polar residues" evidence="1">
    <location>
        <begin position="13"/>
        <end position="29"/>
    </location>
</feature>
<gene>
    <name evidence="5" type="primary">11436303</name>
    <name evidence="3" type="ordered locus">MTR_3g083840</name>
    <name evidence="4" type="ORF">MtrunA17_Chr3g0121451</name>
</gene>
<proteinExistence type="predicted"/>
<evidence type="ECO:0000259" key="2">
    <source>
        <dbReference type="PROSITE" id="PS50086"/>
    </source>
</evidence>
<organism evidence="3 6">
    <name type="scientific">Medicago truncatula</name>
    <name type="common">Barrel medic</name>
    <name type="synonym">Medicago tribuloides</name>
    <dbReference type="NCBI Taxonomy" id="3880"/>
    <lineage>
        <taxon>Eukaryota</taxon>
        <taxon>Viridiplantae</taxon>
        <taxon>Streptophyta</taxon>
        <taxon>Embryophyta</taxon>
        <taxon>Tracheophyta</taxon>
        <taxon>Spermatophyta</taxon>
        <taxon>Magnoliopsida</taxon>
        <taxon>eudicotyledons</taxon>
        <taxon>Gunneridae</taxon>
        <taxon>Pentapetalae</taxon>
        <taxon>rosids</taxon>
        <taxon>fabids</taxon>
        <taxon>Fabales</taxon>
        <taxon>Fabaceae</taxon>
        <taxon>Papilionoideae</taxon>
        <taxon>50 kb inversion clade</taxon>
        <taxon>NPAAA clade</taxon>
        <taxon>Hologalegina</taxon>
        <taxon>IRL clade</taxon>
        <taxon>Trifolieae</taxon>
        <taxon>Medicago</taxon>
    </lineage>
</organism>
<dbReference type="SUPFAM" id="SSF47923">
    <property type="entry name" value="Ypt/Rab-GAP domain of gyp1p"/>
    <property type="match status" value="2"/>
</dbReference>
<dbReference type="InterPro" id="IPR035969">
    <property type="entry name" value="Rab-GAP_TBC_sf"/>
</dbReference>
<dbReference type="PaxDb" id="3880-AES71891"/>
<evidence type="ECO:0000313" key="4">
    <source>
        <dbReference type="EMBL" id="RHN69137.1"/>
    </source>
</evidence>
<dbReference type="HOGENOM" id="CLU_018687_0_1_1"/>
<dbReference type="FunFam" id="1.10.472.80:FF:000009">
    <property type="entry name" value="TBC1 domain family member 13"/>
    <property type="match status" value="1"/>
</dbReference>
<evidence type="ECO:0000256" key="1">
    <source>
        <dbReference type="SAM" id="MobiDB-lite"/>
    </source>
</evidence>
<dbReference type="GO" id="GO:0006886">
    <property type="term" value="P:intracellular protein transport"/>
    <property type="evidence" value="ECO:0000318"/>
    <property type="project" value="GO_Central"/>
</dbReference>
<sequence>MAKKRVPDWLNSPMWSSPTEQNRFSATSYPSEPPSPPPVTVVEDPPSIHNAITTSPPSSSSSSASTSSTDDMSISRLAQSQSQLLAELSRKVIDMRELRKIASQGIPDSPGLRSTIWKLLLGYLPPDRSLWSSELAKKRSQYKRFKQDILINPSEITRRMFNSASYDADDVKCETRGMLSRSQITHGEHPLSLGKTSIWNQFFQDTDIIEQIDRDVKRTHPDMHFFCGDSQLAKSNQEALKNILIIFAKLNPGIRYVQGMNEVLAPLFYVFKNDPDEENAAFSEADTFFCFVELLSGFRDNFCQQLDNSIVGIRSTITRLSQLLKEHDEELWRHLEVTTKVNPQFYAFRWITLLLTQEFDFADSLRIWDTLVSDPDGPQETLLRVCCAMLILVRRRLLAGDFTSNLKLLQSYPSTNISHLLHVANKLRVQSI</sequence>
<feature type="compositionally biased region" description="Low complexity" evidence="1">
    <location>
        <begin position="40"/>
        <end position="74"/>
    </location>
</feature>
<dbReference type="GO" id="GO:0005096">
    <property type="term" value="F:GTPase activator activity"/>
    <property type="evidence" value="ECO:0000318"/>
    <property type="project" value="GO_Central"/>
</dbReference>
<reference evidence="5" key="3">
    <citation type="submission" date="2015-04" db="UniProtKB">
        <authorList>
            <consortium name="EnsemblPlants"/>
        </authorList>
    </citation>
    <scope>IDENTIFICATION</scope>
    <source>
        <strain evidence="5">cv. Jemalong A17</strain>
    </source>
</reference>
<dbReference type="Gene3D" id="1.10.472.80">
    <property type="entry name" value="Ypt/Rab-GAP domain of gyp1p, domain 3"/>
    <property type="match status" value="1"/>
</dbReference>
<reference evidence="3 6" key="2">
    <citation type="journal article" date="2014" name="BMC Genomics">
        <title>An improved genome release (version Mt4.0) for the model legume Medicago truncatula.</title>
        <authorList>
            <person name="Tang H."/>
            <person name="Krishnakumar V."/>
            <person name="Bidwell S."/>
            <person name="Rosen B."/>
            <person name="Chan A."/>
            <person name="Zhou S."/>
            <person name="Gentzbittel L."/>
            <person name="Childs K.L."/>
            <person name="Yandell M."/>
            <person name="Gundlach H."/>
            <person name="Mayer K.F."/>
            <person name="Schwartz D.C."/>
            <person name="Town C.D."/>
        </authorList>
    </citation>
    <scope>GENOME REANNOTATION</scope>
    <source>
        <strain evidence="5 6">cv. Jemalong A17</strain>
    </source>
</reference>
<dbReference type="FunFam" id="1.10.8.270:FF:000024">
    <property type="entry name" value="TBC1 domain family member 13"/>
    <property type="match status" value="1"/>
</dbReference>
<dbReference type="EMBL" id="PSQE01000003">
    <property type="protein sequence ID" value="RHN69137.1"/>
    <property type="molecule type" value="Genomic_DNA"/>
</dbReference>
<dbReference type="FunFam" id="1.10.10.750:FF:000007">
    <property type="entry name" value="TBC1 domain family member"/>
    <property type="match status" value="1"/>
</dbReference>
<protein>
    <submittedName>
        <fullName evidence="4">Putative Rab-GTPase-TBC domain-containing protein</fullName>
    </submittedName>
    <submittedName>
        <fullName evidence="3">RabGAP/TBC domain protein</fullName>
    </submittedName>
</protein>
<dbReference type="EMBL" id="CM001219">
    <property type="protein sequence ID" value="AES71891.1"/>
    <property type="molecule type" value="Genomic_DNA"/>
</dbReference>
<accession>G7JA63</accession>
<dbReference type="GO" id="GO:0005737">
    <property type="term" value="C:cytoplasm"/>
    <property type="evidence" value="ECO:0000318"/>
    <property type="project" value="GO_Central"/>
</dbReference>
<dbReference type="eggNOG" id="KOG4567">
    <property type="taxonomic scope" value="Eukaryota"/>
</dbReference>
<dbReference type="PANTHER" id="PTHR22957">
    <property type="entry name" value="TBC1 DOMAIN FAMILY MEMBER GTPASE-ACTIVATING PROTEIN"/>
    <property type="match status" value="1"/>
</dbReference>
<dbReference type="KEGG" id="mtr:11436303"/>
<name>G7JA63_MEDTR</name>
<dbReference type="Gene3D" id="1.10.10.750">
    <property type="entry name" value="Ypt/Rab-GAP domain of gyp1p, domain 1"/>
    <property type="match status" value="1"/>
</dbReference>
<feature type="domain" description="Rab-GAP TBC" evidence="2">
    <location>
        <begin position="107"/>
        <end position="375"/>
    </location>
</feature>
<dbReference type="AlphaFoldDB" id="G7JA63"/>
<dbReference type="EnsemblPlants" id="AES71891">
    <property type="protein sequence ID" value="AES71891"/>
    <property type="gene ID" value="MTR_3g083840"/>
</dbReference>
<reference evidence="3 6" key="1">
    <citation type="journal article" date="2011" name="Nature">
        <title>The Medicago genome provides insight into the evolution of rhizobial symbioses.</title>
        <authorList>
            <person name="Young N.D."/>
            <person name="Debelle F."/>
            <person name="Oldroyd G.E."/>
            <person name="Geurts R."/>
            <person name="Cannon S.B."/>
            <person name="Udvardi M.K."/>
            <person name="Benedito V.A."/>
            <person name="Mayer K.F."/>
            <person name="Gouzy J."/>
            <person name="Schoof H."/>
            <person name="Van de Peer Y."/>
            <person name="Proost S."/>
            <person name="Cook D.R."/>
            <person name="Meyers B.C."/>
            <person name="Spannagl M."/>
            <person name="Cheung F."/>
            <person name="De Mita S."/>
            <person name="Krishnakumar V."/>
            <person name="Gundlach H."/>
            <person name="Zhou S."/>
            <person name="Mudge J."/>
            <person name="Bharti A.K."/>
            <person name="Murray J.D."/>
            <person name="Naoumkina M.A."/>
            <person name="Rosen B."/>
            <person name="Silverstein K.A."/>
            <person name="Tang H."/>
            <person name="Rombauts S."/>
            <person name="Zhao P.X."/>
            <person name="Zhou P."/>
            <person name="Barbe V."/>
            <person name="Bardou P."/>
            <person name="Bechner M."/>
            <person name="Bellec A."/>
            <person name="Berger A."/>
            <person name="Berges H."/>
            <person name="Bidwell S."/>
            <person name="Bisseling T."/>
            <person name="Choisne N."/>
            <person name="Couloux A."/>
            <person name="Denny R."/>
            <person name="Deshpande S."/>
            <person name="Dai X."/>
            <person name="Doyle J.J."/>
            <person name="Dudez A.M."/>
            <person name="Farmer A.D."/>
            <person name="Fouteau S."/>
            <person name="Franken C."/>
            <person name="Gibelin C."/>
            <person name="Gish J."/>
            <person name="Goldstein S."/>
            <person name="Gonzalez A.J."/>
            <person name="Green P.J."/>
            <person name="Hallab A."/>
            <person name="Hartog M."/>
            <person name="Hua A."/>
            <person name="Humphray S.J."/>
            <person name="Jeong D.H."/>
            <person name="Jing Y."/>
            <person name="Jocker A."/>
            <person name="Kenton S.M."/>
            <person name="Kim D.J."/>
            <person name="Klee K."/>
            <person name="Lai H."/>
            <person name="Lang C."/>
            <person name="Lin S."/>
            <person name="Macmil S.L."/>
            <person name="Magdelenat G."/>
            <person name="Matthews L."/>
            <person name="McCorrison J."/>
            <person name="Monaghan E.L."/>
            <person name="Mun J.H."/>
            <person name="Najar F.Z."/>
            <person name="Nicholson C."/>
            <person name="Noirot C."/>
            <person name="O'Bleness M."/>
            <person name="Paule C.R."/>
            <person name="Poulain J."/>
            <person name="Prion F."/>
            <person name="Qin B."/>
            <person name="Qu C."/>
            <person name="Retzel E.F."/>
            <person name="Riddle C."/>
            <person name="Sallet E."/>
            <person name="Samain S."/>
            <person name="Samson N."/>
            <person name="Sanders I."/>
            <person name="Saurat O."/>
            <person name="Scarpelli C."/>
            <person name="Schiex T."/>
            <person name="Segurens B."/>
            <person name="Severin A.J."/>
            <person name="Sherrier D.J."/>
            <person name="Shi R."/>
            <person name="Sims S."/>
            <person name="Singer S.R."/>
            <person name="Sinharoy S."/>
            <person name="Sterck L."/>
            <person name="Viollet A."/>
            <person name="Wang B.B."/>
            <person name="Wang K."/>
            <person name="Wang M."/>
            <person name="Wang X."/>
            <person name="Warfsmann J."/>
            <person name="Weissenbach J."/>
            <person name="White D.D."/>
            <person name="White J.D."/>
            <person name="Wiley G.B."/>
            <person name="Wincker P."/>
            <person name="Xing Y."/>
            <person name="Yang L."/>
            <person name="Yao Z."/>
            <person name="Ying F."/>
            <person name="Zhai J."/>
            <person name="Zhou L."/>
            <person name="Zuber A."/>
            <person name="Denarie J."/>
            <person name="Dixon R.A."/>
            <person name="May G.D."/>
            <person name="Schwartz D.C."/>
            <person name="Rogers J."/>
            <person name="Quetier F."/>
            <person name="Town C.D."/>
            <person name="Roe B.A."/>
        </authorList>
    </citation>
    <scope>NUCLEOTIDE SEQUENCE [LARGE SCALE GENOMIC DNA]</scope>
    <source>
        <strain evidence="3">A17</strain>
        <strain evidence="5 6">cv. Jemalong A17</strain>
    </source>
</reference>
<dbReference type="Proteomes" id="UP000265566">
    <property type="component" value="Chromosome 3"/>
</dbReference>
<dbReference type="OMA" id="WLNSPMW"/>
<dbReference type="InterPro" id="IPR000195">
    <property type="entry name" value="Rab-GAP-TBC_dom"/>
</dbReference>
<reference evidence="4" key="4">
    <citation type="journal article" date="2018" name="Nat. Plants">
        <title>Whole-genome landscape of Medicago truncatula symbiotic genes.</title>
        <authorList>
            <person name="Pecrix Y."/>
            <person name="Gamas P."/>
            <person name="Carrere S."/>
        </authorList>
    </citation>
    <scope>NUCLEOTIDE SEQUENCE</scope>
    <source>
        <tissue evidence="4">Leaves</tissue>
    </source>
</reference>
<keyword evidence="6" id="KW-1185">Reference proteome</keyword>
<feature type="region of interest" description="Disordered" evidence="1">
    <location>
        <begin position="1"/>
        <end position="74"/>
    </location>
</feature>
<evidence type="ECO:0000313" key="5">
    <source>
        <dbReference type="EnsemblPlants" id="AES71891"/>
    </source>
</evidence>
<dbReference type="SMART" id="SM00164">
    <property type="entry name" value="TBC"/>
    <property type="match status" value="1"/>
</dbReference>